<evidence type="ECO:0000313" key="3">
    <source>
        <dbReference type="Proteomes" id="UP000593572"/>
    </source>
</evidence>
<reference evidence="2 3" key="1">
    <citation type="journal article" date="2019" name="Genome Biol. Evol.">
        <title>Insights into the evolution of the New World diploid cottons (Gossypium, subgenus Houzingenia) based on genome sequencing.</title>
        <authorList>
            <person name="Grover C.E."/>
            <person name="Arick M.A. 2nd"/>
            <person name="Thrash A."/>
            <person name="Conover J.L."/>
            <person name="Sanders W.S."/>
            <person name="Peterson D.G."/>
            <person name="Frelichowski J.E."/>
            <person name="Scheffler J.A."/>
            <person name="Scheffler B.E."/>
            <person name="Wendel J.F."/>
        </authorList>
    </citation>
    <scope>NUCLEOTIDE SEQUENCE [LARGE SCALE GENOMIC DNA]</scope>
    <source>
        <strain evidence="2">157</strain>
        <tissue evidence="2">Leaf</tissue>
    </source>
</reference>
<organism evidence="2 3">
    <name type="scientific">Gossypium lobatum</name>
    <dbReference type="NCBI Taxonomy" id="34289"/>
    <lineage>
        <taxon>Eukaryota</taxon>
        <taxon>Viridiplantae</taxon>
        <taxon>Streptophyta</taxon>
        <taxon>Embryophyta</taxon>
        <taxon>Tracheophyta</taxon>
        <taxon>Spermatophyta</taxon>
        <taxon>Magnoliopsida</taxon>
        <taxon>eudicotyledons</taxon>
        <taxon>Gunneridae</taxon>
        <taxon>Pentapetalae</taxon>
        <taxon>rosids</taxon>
        <taxon>malvids</taxon>
        <taxon>Malvales</taxon>
        <taxon>Malvaceae</taxon>
        <taxon>Malvoideae</taxon>
        <taxon>Gossypium</taxon>
    </lineage>
</organism>
<proteinExistence type="predicted"/>
<dbReference type="EMBL" id="JABEZX010164394">
    <property type="protein sequence ID" value="MBA0575367.1"/>
    <property type="molecule type" value="Genomic_DNA"/>
</dbReference>
<keyword evidence="3" id="KW-1185">Reference proteome</keyword>
<dbReference type="Pfam" id="PF03108">
    <property type="entry name" value="DBD_Tnp_Mut"/>
    <property type="match status" value="1"/>
</dbReference>
<protein>
    <recommendedName>
        <fullName evidence="1">Transposase MuDR plant domain-containing protein</fullName>
    </recommendedName>
</protein>
<sequence length="312" mass="34994">MLVYFYEPGTVGLQNDLRVIYDDISAIDMLDFWVKFKEIHLYVEHEVDNAIIVNDMLFLTVGESDVEGVEANEKGDVERGDVEGIQADGEDDVEGVQAEANEYGGGKSGRQISLVSTVGEYNDIGFGSSVGDENAVNFATSDGVDNVAIVVNGEEEDGNEIEVLDLNEHGNLVGSNEDEEHEDEYNSKLLQSRRQLKFLKNEPKRVIVRCIASPNCPWRILASYSLVAKCLQIITFQEEHHCMFSFKNKIVITAMIAQHFEATIKDHPKMKLREIQIICALEMHINVSIGCCYRAKKIVKDKMVGNHKEEFG</sequence>
<name>A0A7J8NED8_9ROSI</name>
<evidence type="ECO:0000259" key="1">
    <source>
        <dbReference type="Pfam" id="PF03108"/>
    </source>
</evidence>
<dbReference type="AlphaFoldDB" id="A0A7J8NED8"/>
<dbReference type="InterPro" id="IPR004332">
    <property type="entry name" value="Transposase_MuDR"/>
</dbReference>
<dbReference type="PANTHER" id="PTHR31973">
    <property type="entry name" value="POLYPROTEIN, PUTATIVE-RELATED"/>
    <property type="match status" value="1"/>
</dbReference>
<dbReference type="PANTHER" id="PTHR31973:SF187">
    <property type="entry name" value="MUTATOR TRANSPOSASE MUDRA PROTEIN"/>
    <property type="match status" value="1"/>
</dbReference>
<gene>
    <name evidence="2" type="ORF">Golob_024306</name>
</gene>
<comment type="caution">
    <text evidence="2">The sequence shown here is derived from an EMBL/GenBank/DDBJ whole genome shotgun (WGS) entry which is preliminary data.</text>
</comment>
<evidence type="ECO:0000313" key="2">
    <source>
        <dbReference type="EMBL" id="MBA0575367.1"/>
    </source>
</evidence>
<dbReference type="Proteomes" id="UP000593572">
    <property type="component" value="Unassembled WGS sequence"/>
</dbReference>
<feature type="domain" description="Transposase MuDR plant" evidence="1">
    <location>
        <begin position="193"/>
        <end position="225"/>
    </location>
</feature>
<accession>A0A7J8NED8</accession>